<dbReference type="InterPro" id="IPR001214">
    <property type="entry name" value="SET_dom"/>
</dbReference>
<dbReference type="InterPro" id="IPR046341">
    <property type="entry name" value="SET_dom_sf"/>
</dbReference>
<dbReference type="RefSeq" id="WP_369790852.1">
    <property type="nucleotide sequence ID" value="NZ_CP165628.1"/>
</dbReference>
<organism evidence="3">
    <name type="scientific">Rouxiella sp. WC2420</name>
    <dbReference type="NCBI Taxonomy" id="3234145"/>
    <lineage>
        <taxon>Bacteria</taxon>
        <taxon>Pseudomonadati</taxon>
        <taxon>Pseudomonadota</taxon>
        <taxon>Gammaproteobacteria</taxon>
        <taxon>Enterobacterales</taxon>
        <taxon>Yersiniaceae</taxon>
        <taxon>Rouxiella</taxon>
    </lineage>
</organism>
<name>A0AB39VWG7_9GAMM</name>
<sequence length="350" mass="39779">MPKITDAVKGSTLLRNTNDSKTNNPNTTKIDNVSNTLIQPNIQLKESTFTDDAKLALPETSAFKNRLEDLPSKNRAFLAECTKSGLINDKNKKIDVFFEAIRNETSSTLIHKLKNCTIPKKLSLDSNKKLFTLLTQYNPDTLTTSPLIDEQGKPVEIETIGHCWVYAGMDDSKEFFFNDDVIKIIDDYQSHKKWTQSNLCVRTIKEEDVPAHESVLIGQEGVFALNDIKSNTTVFLFGGMLLDEKIDKENDEKIRKLVGCDKYYTRKVSCDDKNTSFIEGMDISMKLNTATKIGTYGVVMDHERNNLDCYHARVERVSDKEQLQILAFSSMRDIKSGEQLCFNYDINAQR</sequence>
<feature type="domain" description="SET" evidence="2">
    <location>
        <begin position="197"/>
        <end position="345"/>
    </location>
</feature>
<proteinExistence type="predicted"/>
<gene>
    <name evidence="3" type="ORF">AB3G37_11955</name>
</gene>
<feature type="region of interest" description="Disordered" evidence="1">
    <location>
        <begin position="1"/>
        <end position="27"/>
    </location>
</feature>
<reference evidence="3" key="1">
    <citation type="submission" date="2024-07" db="EMBL/GenBank/DDBJ databases">
        <authorList>
            <person name="Biller S.J."/>
        </authorList>
    </citation>
    <scope>NUCLEOTIDE SEQUENCE</scope>
    <source>
        <strain evidence="3">WC2420</strain>
    </source>
</reference>
<keyword evidence="3" id="KW-0489">Methyltransferase</keyword>
<dbReference type="Pfam" id="PF00856">
    <property type="entry name" value="SET"/>
    <property type="match status" value="1"/>
</dbReference>
<dbReference type="GO" id="GO:0008168">
    <property type="term" value="F:methyltransferase activity"/>
    <property type="evidence" value="ECO:0007669"/>
    <property type="project" value="UniProtKB-KW"/>
</dbReference>
<accession>A0AB39VWG7</accession>
<dbReference type="EC" id="2.1.1.-" evidence="3"/>
<dbReference type="EMBL" id="CP165628">
    <property type="protein sequence ID" value="XDU74745.1"/>
    <property type="molecule type" value="Genomic_DNA"/>
</dbReference>
<dbReference type="Gene3D" id="2.170.270.10">
    <property type="entry name" value="SET domain"/>
    <property type="match status" value="1"/>
</dbReference>
<feature type="compositionally biased region" description="Polar residues" evidence="1">
    <location>
        <begin position="13"/>
        <end position="27"/>
    </location>
</feature>
<evidence type="ECO:0000313" key="3">
    <source>
        <dbReference type="EMBL" id="XDU74745.1"/>
    </source>
</evidence>
<keyword evidence="3" id="KW-0808">Transferase</keyword>
<evidence type="ECO:0000256" key="1">
    <source>
        <dbReference type="SAM" id="MobiDB-lite"/>
    </source>
</evidence>
<dbReference type="SUPFAM" id="SSF82199">
    <property type="entry name" value="SET domain"/>
    <property type="match status" value="1"/>
</dbReference>
<dbReference type="PROSITE" id="PS50280">
    <property type="entry name" value="SET"/>
    <property type="match status" value="1"/>
</dbReference>
<evidence type="ECO:0000259" key="2">
    <source>
        <dbReference type="PROSITE" id="PS50280"/>
    </source>
</evidence>
<protein>
    <submittedName>
        <fullName evidence="3">SET domain-containing protein</fullName>
        <ecNumber evidence="3">2.1.1.-</ecNumber>
    </submittedName>
</protein>
<dbReference type="GO" id="GO:0032259">
    <property type="term" value="P:methylation"/>
    <property type="evidence" value="ECO:0007669"/>
    <property type="project" value="UniProtKB-KW"/>
</dbReference>
<dbReference type="AlphaFoldDB" id="A0AB39VWG7"/>